<organism evidence="1 2">
    <name type="scientific">Steinernema hermaphroditum</name>
    <dbReference type="NCBI Taxonomy" id="289476"/>
    <lineage>
        <taxon>Eukaryota</taxon>
        <taxon>Metazoa</taxon>
        <taxon>Ecdysozoa</taxon>
        <taxon>Nematoda</taxon>
        <taxon>Chromadorea</taxon>
        <taxon>Rhabditida</taxon>
        <taxon>Tylenchina</taxon>
        <taxon>Panagrolaimomorpha</taxon>
        <taxon>Strongyloidoidea</taxon>
        <taxon>Steinernematidae</taxon>
        <taxon>Steinernema</taxon>
    </lineage>
</organism>
<name>A0AA39IHV9_9BILA</name>
<protein>
    <recommendedName>
        <fullName evidence="3">Reverse transcriptase domain-containing protein</fullName>
    </recommendedName>
</protein>
<dbReference type="Proteomes" id="UP001175271">
    <property type="component" value="Unassembled WGS sequence"/>
</dbReference>
<evidence type="ECO:0000313" key="2">
    <source>
        <dbReference type="Proteomes" id="UP001175271"/>
    </source>
</evidence>
<sequence>MYPANSPNDELQIVLDRLSTWSSAAGLKISVSKCFCLYIGRRNTKRAYTIYGDVIPSGSEAQLLNACGFNHPLCSPQVLPAHEDTPLHTPTRICHRHNSQLFSIPQANPESRFSRWTSLILLHLSVILNT</sequence>
<evidence type="ECO:0008006" key="3">
    <source>
        <dbReference type="Google" id="ProtNLM"/>
    </source>
</evidence>
<comment type="caution">
    <text evidence="1">The sequence shown here is derived from an EMBL/GenBank/DDBJ whole genome shotgun (WGS) entry which is preliminary data.</text>
</comment>
<evidence type="ECO:0000313" key="1">
    <source>
        <dbReference type="EMBL" id="KAK0423384.1"/>
    </source>
</evidence>
<gene>
    <name evidence="1" type="ORF">QR680_008117</name>
</gene>
<proteinExistence type="predicted"/>
<reference evidence="1" key="1">
    <citation type="submission" date="2023-06" db="EMBL/GenBank/DDBJ databases">
        <title>Genomic analysis of the entomopathogenic nematode Steinernema hermaphroditum.</title>
        <authorList>
            <person name="Schwarz E.M."/>
            <person name="Heppert J.K."/>
            <person name="Baniya A."/>
            <person name="Schwartz H.T."/>
            <person name="Tan C.-H."/>
            <person name="Antoshechkin I."/>
            <person name="Sternberg P.W."/>
            <person name="Goodrich-Blair H."/>
            <person name="Dillman A.R."/>
        </authorList>
    </citation>
    <scope>NUCLEOTIDE SEQUENCE</scope>
    <source>
        <strain evidence="1">PS9179</strain>
        <tissue evidence="1">Whole animal</tissue>
    </source>
</reference>
<accession>A0AA39IHV9</accession>
<keyword evidence="2" id="KW-1185">Reference proteome</keyword>
<dbReference type="AlphaFoldDB" id="A0AA39IHV9"/>
<dbReference type="EMBL" id="JAUCMV010000001">
    <property type="protein sequence ID" value="KAK0423384.1"/>
    <property type="molecule type" value="Genomic_DNA"/>
</dbReference>